<feature type="non-terminal residue" evidence="1">
    <location>
        <position position="74"/>
    </location>
</feature>
<organism evidence="1">
    <name type="scientific">Arion vulgaris</name>
    <dbReference type="NCBI Taxonomy" id="1028688"/>
    <lineage>
        <taxon>Eukaryota</taxon>
        <taxon>Metazoa</taxon>
        <taxon>Spiralia</taxon>
        <taxon>Lophotrochozoa</taxon>
        <taxon>Mollusca</taxon>
        <taxon>Gastropoda</taxon>
        <taxon>Heterobranchia</taxon>
        <taxon>Euthyneura</taxon>
        <taxon>Panpulmonata</taxon>
        <taxon>Eupulmonata</taxon>
        <taxon>Stylommatophora</taxon>
        <taxon>Helicina</taxon>
        <taxon>Arionoidea</taxon>
        <taxon>Arionidae</taxon>
        <taxon>Arion</taxon>
    </lineage>
</organism>
<gene>
    <name evidence="1" type="primary">ORF6454</name>
</gene>
<sequence>MFLTALTRTEIKSNTSWDFLSATNNLTICRCDHLVIQITYLHKYLLIISSTHCSQEHIKQRHKNVYLIMHIPSG</sequence>
<reference evidence="1" key="1">
    <citation type="submission" date="2014-12" db="EMBL/GenBank/DDBJ databases">
        <title>Insight into the proteome of Arion vulgaris.</title>
        <authorList>
            <person name="Aradska J."/>
            <person name="Bulat T."/>
            <person name="Smidak R."/>
            <person name="Sarate P."/>
            <person name="Gangsoo J."/>
            <person name="Sialana F."/>
            <person name="Bilban M."/>
            <person name="Lubec G."/>
        </authorList>
    </citation>
    <scope>NUCLEOTIDE SEQUENCE</scope>
    <source>
        <tissue evidence="1">Skin</tissue>
    </source>
</reference>
<protein>
    <submittedName>
        <fullName evidence="1">Uncharacterized protein</fullName>
    </submittedName>
</protein>
<dbReference type="EMBL" id="HACG01002246">
    <property type="protein sequence ID" value="CEK49111.1"/>
    <property type="molecule type" value="Transcribed_RNA"/>
</dbReference>
<accession>A0A0B6XZY9</accession>
<proteinExistence type="predicted"/>
<evidence type="ECO:0000313" key="1">
    <source>
        <dbReference type="EMBL" id="CEK49111.1"/>
    </source>
</evidence>
<name>A0A0B6XZY9_9EUPU</name>
<dbReference type="AlphaFoldDB" id="A0A0B6XZY9"/>